<dbReference type="SUPFAM" id="SSF52096">
    <property type="entry name" value="ClpP/crotonase"/>
    <property type="match status" value="1"/>
</dbReference>
<dbReference type="EC" id="5.3.3.18" evidence="2"/>
<dbReference type="GO" id="GO:0010124">
    <property type="term" value="P:phenylacetate catabolic process"/>
    <property type="evidence" value="ECO:0007669"/>
    <property type="project" value="InterPro"/>
</dbReference>
<sequence>MDEATVLVDIRLGYRVLTLNRPDKLNSFTGVMHRALRAALDDAEADKSCKALLITGAGRGFCAGQDLADPEIAAEPGDMPDLGETLEKHYNPLIRKLRALPLPVVCAVNGVAAGAGVSLALASDVVIAARSASFGQAFVKIGLLPDSGATYLLPRLIGPARARAWALTGDTLKAEQAETWGLVHKVVDDPILMAEAEAFCQRFAVASPASLAAIKRAFDIADGNDLDSQLDYERDEQRRLGRGRDYAEGVEAFMEKRKPVFGGRS</sequence>
<dbReference type="InterPro" id="IPR029045">
    <property type="entry name" value="ClpP/crotonase-like_dom_sf"/>
</dbReference>
<dbReference type="InterPro" id="IPR011968">
    <property type="entry name" value="PaaB1"/>
</dbReference>
<dbReference type="InterPro" id="IPR014748">
    <property type="entry name" value="Enoyl-CoA_hydra_C"/>
</dbReference>
<accession>A0A4D7ARB8</accession>
<dbReference type="PANTHER" id="PTHR43459">
    <property type="entry name" value="ENOYL-COA HYDRATASE"/>
    <property type="match status" value="1"/>
</dbReference>
<evidence type="ECO:0000313" key="2">
    <source>
        <dbReference type="EMBL" id="QCI63894.1"/>
    </source>
</evidence>
<keyword evidence="2" id="KW-0413">Isomerase</keyword>
<dbReference type="RefSeq" id="WP_136959351.1">
    <property type="nucleotide sequence ID" value="NZ_CP039690.1"/>
</dbReference>
<dbReference type="Proteomes" id="UP000298781">
    <property type="component" value="Chromosome"/>
</dbReference>
<reference evidence="2 3" key="1">
    <citation type="submission" date="2019-04" db="EMBL/GenBank/DDBJ databases">
        <title>Phreatobacter aquaticus sp. nov.</title>
        <authorList>
            <person name="Choi A."/>
        </authorList>
    </citation>
    <scope>NUCLEOTIDE SEQUENCE [LARGE SCALE GENOMIC DNA]</scope>
    <source>
        <strain evidence="2 3">KCTC 52518</strain>
    </source>
</reference>
<dbReference type="CDD" id="cd06558">
    <property type="entry name" value="crotonase-like"/>
    <property type="match status" value="1"/>
</dbReference>
<dbReference type="NCBIfam" id="TIGR02280">
    <property type="entry name" value="PaaB1"/>
    <property type="match status" value="1"/>
</dbReference>
<dbReference type="Gene3D" id="1.10.12.10">
    <property type="entry name" value="Lyase 2-enoyl-coa Hydratase, Chain A, domain 2"/>
    <property type="match status" value="1"/>
</dbReference>
<dbReference type="KEGG" id="pstg:E8M01_06315"/>
<dbReference type="Gene3D" id="3.90.226.10">
    <property type="entry name" value="2-enoyl-CoA Hydratase, Chain A, domain 1"/>
    <property type="match status" value="1"/>
</dbReference>
<name>A0A4D7ARB8_9HYPH</name>
<comment type="similarity">
    <text evidence="1">Belongs to the enoyl-CoA hydratase/isomerase family.</text>
</comment>
<dbReference type="OrthoDB" id="9781757at2"/>
<evidence type="ECO:0000313" key="3">
    <source>
        <dbReference type="Proteomes" id="UP000298781"/>
    </source>
</evidence>
<gene>
    <name evidence="2" type="ORF">E8M01_06315</name>
</gene>
<evidence type="ECO:0000256" key="1">
    <source>
        <dbReference type="ARBA" id="ARBA00005254"/>
    </source>
</evidence>
<dbReference type="Pfam" id="PF00378">
    <property type="entry name" value="ECH_1"/>
    <property type="match status" value="1"/>
</dbReference>
<protein>
    <submittedName>
        <fullName evidence="2">2-(1,2-epoxy-1,2-dihydrophenyl)acetyl-CoA isomerase</fullName>
        <ecNumber evidence="2">5.3.3.18</ecNumber>
    </submittedName>
</protein>
<keyword evidence="3" id="KW-1185">Reference proteome</keyword>
<dbReference type="GO" id="GO:0016853">
    <property type="term" value="F:isomerase activity"/>
    <property type="evidence" value="ECO:0007669"/>
    <property type="project" value="UniProtKB-KW"/>
</dbReference>
<dbReference type="InterPro" id="IPR001753">
    <property type="entry name" value="Enoyl-CoA_hydra/iso"/>
</dbReference>
<dbReference type="AlphaFoldDB" id="A0A4D7ARB8"/>
<dbReference type="EMBL" id="CP039690">
    <property type="protein sequence ID" value="QCI63894.1"/>
    <property type="molecule type" value="Genomic_DNA"/>
</dbReference>
<organism evidence="2 3">
    <name type="scientific">Phreatobacter stygius</name>
    <dbReference type="NCBI Taxonomy" id="1940610"/>
    <lineage>
        <taxon>Bacteria</taxon>
        <taxon>Pseudomonadati</taxon>
        <taxon>Pseudomonadota</taxon>
        <taxon>Alphaproteobacteria</taxon>
        <taxon>Hyphomicrobiales</taxon>
        <taxon>Phreatobacteraceae</taxon>
        <taxon>Phreatobacter</taxon>
    </lineage>
</organism>
<dbReference type="PANTHER" id="PTHR43459:SF1">
    <property type="entry name" value="EG:BACN32G11.4 PROTEIN"/>
    <property type="match status" value="1"/>
</dbReference>
<proteinExistence type="inferred from homology"/>